<dbReference type="EMBL" id="LS992241">
    <property type="protein sequence ID" value="SYX86040.1"/>
    <property type="molecule type" value="Genomic_DNA"/>
</dbReference>
<dbReference type="Proteomes" id="UP000304148">
    <property type="component" value="Chromosome"/>
</dbReference>
<name>A0A383RGG4_PAEAL</name>
<reference evidence="2" key="1">
    <citation type="submission" date="2018-08" db="EMBL/GenBank/DDBJ databases">
        <authorList>
            <person name="Chevrot R."/>
        </authorList>
    </citation>
    <scope>NUCLEOTIDE SEQUENCE [LARGE SCALE GENOMIC DNA]</scope>
</reference>
<evidence type="ECO:0000313" key="1">
    <source>
        <dbReference type="EMBL" id="SYX86040.1"/>
    </source>
</evidence>
<accession>A0A383RGG4</accession>
<organism evidence="1 2">
    <name type="scientific">Paenibacillus alvei</name>
    <name type="common">Bacillus alvei</name>
    <dbReference type="NCBI Taxonomy" id="44250"/>
    <lineage>
        <taxon>Bacteria</taxon>
        <taxon>Bacillati</taxon>
        <taxon>Bacillota</taxon>
        <taxon>Bacilli</taxon>
        <taxon>Bacillales</taxon>
        <taxon>Paenibacillaceae</taxon>
        <taxon>Paenibacillus</taxon>
    </lineage>
</organism>
<proteinExistence type="predicted"/>
<gene>
    <name evidence="1" type="ORF">PBLR_14462</name>
</gene>
<evidence type="ECO:0000313" key="2">
    <source>
        <dbReference type="Proteomes" id="UP000304148"/>
    </source>
</evidence>
<dbReference type="AlphaFoldDB" id="A0A383RGG4"/>
<sequence length="83" mass="9468">MQKLSLVKQSRIGALSGGIFKLQAGKITNLRYNRLRDVNPSAFHFLDRWCLHMNTKSVLGFVFILLAGMMYTSKEQPVKLQVI</sequence>
<protein>
    <submittedName>
        <fullName evidence="1">Uncharacterized protein</fullName>
    </submittedName>
</protein>